<dbReference type="Gene3D" id="3.90.70.10">
    <property type="entry name" value="Cysteine proteinases"/>
    <property type="match status" value="1"/>
</dbReference>
<evidence type="ECO:0000313" key="3">
    <source>
        <dbReference type="EMBL" id="PIP60429.1"/>
    </source>
</evidence>
<organism evidence="3 4">
    <name type="scientific">Candidatus Uhrbacteria bacterium CG22_combo_CG10-13_8_21_14_all_47_17</name>
    <dbReference type="NCBI Taxonomy" id="1975041"/>
    <lineage>
        <taxon>Bacteria</taxon>
        <taxon>Candidatus Uhriibacteriota</taxon>
    </lineage>
</organism>
<evidence type="ECO:0000256" key="1">
    <source>
        <dbReference type="SAM" id="SignalP"/>
    </source>
</evidence>
<dbReference type="Proteomes" id="UP000231581">
    <property type="component" value="Unassembled WGS sequence"/>
</dbReference>
<dbReference type="Pfam" id="PF13529">
    <property type="entry name" value="Peptidase_C39_2"/>
    <property type="match status" value="1"/>
</dbReference>
<reference evidence="3 4" key="1">
    <citation type="submission" date="2017-09" db="EMBL/GenBank/DDBJ databases">
        <title>Depth-based differentiation of microbial function through sediment-hosted aquifers and enrichment of novel symbionts in the deep terrestrial subsurface.</title>
        <authorList>
            <person name="Probst A.J."/>
            <person name="Ladd B."/>
            <person name="Jarett J.K."/>
            <person name="Geller-Mcgrath D.E."/>
            <person name="Sieber C.M."/>
            <person name="Emerson J.B."/>
            <person name="Anantharaman K."/>
            <person name="Thomas B.C."/>
            <person name="Malmstrom R."/>
            <person name="Stieglmeier M."/>
            <person name="Klingl A."/>
            <person name="Woyke T."/>
            <person name="Ryan C.M."/>
            <person name="Banfield J.F."/>
        </authorList>
    </citation>
    <scope>NUCLEOTIDE SEQUENCE [LARGE SCALE GENOMIC DNA]</scope>
    <source>
        <strain evidence="3">CG22_combo_CG10-13_8_21_14_all_47_17</strain>
    </source>
</reference>
<comment type="caution">
    <text evidence="3">The sequence shown here is derived from an EMBL/GenBank/DDBJ whole genome shotgun (WGS) entry which is preliminary data.</text>
</comment>
<name>A0A2H0BSB9_9BACT</name>
<feature type="signal peptide" evidence="1">
    <location>
        <begin position="1"/>
        <end position="26"/>
    </location>
</feature>
<accession>A0A2H0BSB9</accession>
<evidence type="ECO:0000313" key="4">
    <source>
        <dbReference type="Proteomes" id="UP000231581"/>
    </source>
</evidence>
<dbReference type="AlphaFoldDB" id="A0A2H0BSB9"/>
<gene>
    <name evidence="3" type="ORF">COX00_03375</name>
</gene>
<dbReference type="InterPro" id="IPR039564">
    <property type="entry name" value="Peptidase_C39-like"/>
</dbReference>
<proteinExistence type="predicted"/>
<feature type="domain" description="Peptidase C39-like" evidence="2">
    <location>
        <begin position="183"/>
        <end position="313"/>
    </location>
</feature>
<keyword evidence="1" id="KW-0732">Signal</keyword>
<dbReference type="EMBL" id="PCSZ01000063">
    <property type="protein sequence ID" value="PIP60429.1"/>
    <property type="molecule type" value="Genomic_DNA"/>
</dbReference>
<feature type="chain" id="PRO_5013836400" description="Peptidase C39-like domain-containing protein" evidence="1">
    <location>
        <begin position="27"/>
        <end position="357"/>
    </location>
</feature>
<evidence type="ECO:0000259" key="2">
    <source>
        <dbReference type="Pfam" id="PF13529"/>
    </source>
</evidence>
<protein>
    <recommendedName>
        <fullName evidence="2">Peptidase C39-like domain-containing protein</fullName>
    </recommendedName>
</protein>
<sequence length="357" mass="39378">MKKIYVLLLGACLSSLPFFFAIPSKAAALNERLSGRILLSVEEHGEAWYIAPVTKSRSYLGHAETALHFLQSKALGIKNAQLFEIPTESEVLQENTALRQRLSGAVLLQVESHGEAWYVNPTDLKRYPLKTAEDALFIIKTFGLGISLSNLSSIPIEQTIAGAVSLLYPPFVAQAPLGDWSDPRQADGCEEASTLMAIAWARGEALSPQTALNKIIEMSDWEESVYGYFRDTSVQDTANRLLHQYEHFDTYSIENNANAERIKQVLAQGNVVITAINGTLLGNPYYRGSGPLRHMILIIGYDAAQDEFILHDPGTQFGGSMWFPVSRVENALQDYYSGDQVPVGPPRTAMIVISKPT</sequence>